<dbReference type="OrthoDB" id="4067487at2759"/>
<feature type="region of interest" description="Disordered" evidence="2">
    <location>
        <begin position="40"/>
        <end position="79"/>
    </location>
</feature>
<evidence type="ECO:0000313" key="4">
    <source>
        <dbReference type="EMBL" id="CCE93735.1"/>
    </source>
</evidence>
<accession>G8ZXW8</accession>
<evidence type="ECO:0000256" key="2">
    <source>
        <dbReference type="SAM" id="MobiDB-lite"/>
    </source>
</evidence>
<dbReference type="GO" id="GO:0000817">
    <property type="term" value="C:COMA complex"/>
    <property type="evidence" value="ECO:0007669"/>
    <property type="project" value="EnsemblFungi"/>
</dbReference>
<dbReference type="KEGG" id="tdl:TDEL_0G03680"/>
<dbReference type="HOGENOM" id="CLU_068947_0_0_1"/>
<feature type="coiled-coil region" evidence="1">
    <location>
        <begin position="198"/>
        <end position="225"/>
    </location>
</feature>
<dbReference type="EMBL" id="HE616748">
    <property type="protein sequence ID" value="CCE93735.1"/>
    <property type="molecule type" value="Genomic_DNA"/>
</dbReference>
<dbReference type="RefSeq" id="XP_003682946.1">
    <property type="nucleotide sequence ID" value="XM_003682898.1"/>
</dbReference>
<reference evidence="4 5" key="1">
    <citation type="journal article" date="2011" name="Proc. Natl. Acad. Sci. U.S.A.">
        <title>Evolutionary erosion of yeast sex chromosomes by mating-type switching accidents.</title>
        <authorList>
            <person name="Gordon J.L."/>
            <person name="Armisen D."/>
            <person name="Proux-Wera E."/>
            <person name="Oheigeartaigh S.S."/>
            <person name="Byrne K.P."/>
            <person name="Wolfe K.H."/>
        </authorList>
    </citation>
    <scope>NUCLEOTIDE SEQUENCE [LARGE SCALE GENOMIC DNA]</scope>
    <source>
        <strain evidence="5">ATCC 10662 / CBS 1146 / NBRC 0425 / NCYC 2629 / NRRL Y-866</strain>
    </source>
</reference>
<dbReference type="Pfam" id="PF20994">
    <property type="entry name" value="CENPU"/>
    <property type="match status" value="1"/>
</dbReference>
<organism evidence="4 5">
    <name type="scientific">Torulaspora delbrueckii</name>
    <name type="common">Yeast</name>
    <name type="synonym">Candida colliculosa</name>
    <dbReference type="NCBI Taxonomy" id="4950"/>
    <lineage>
        <taxon>Eukaryota</taxon>
        <taxon>Fungi</taxon>
        <taxon>Dikarya</taxon>
        <taxon>Ascomycota</taxon>
        <taxon>Saccharomycotina</taxon>
        <taxon>Saccharomycetes</taxon>
        <taxon>Saccharomycetales</taxon>
        <taxon>Saccharomycetaceae</taxon>
        <taxon>Torulaspora</taxon>
    </lineage>
</organism>
<dbReference type="FunCoup" id="G8ZXW8">
    <property type="interactions" value="104"/>
</dbReference>
<evidence type="ECO:0000259" key="3">
    <source>
        <dbReference type="Pfam" id="PF20994"/>
    </source>
</evidence>
<keyword evidence="1" id="KW-0175">Coiled coil</keyword>
<name>G8ZXW8_TORDE</name>
<dbReference type="Proteomes" id="UP000005627">
    <property type="component" value="Chromosome 7"/>
</dbReference>
<dbReference type="GO" id="GO:0008608">
    <property type="term" value="P:attachment of spindle microtubules to kinetochore"/>
    <property type="evidence" value="ECO:0007669"/>
    <property type="project" value="EnsemblFungi"/>
</dbReference>
<gene>
    <name evidence="4" type="primary">TDEL0G03680</name>
    <name evidence="4" type="ORF">TDEL_0G03680</name>
</gene>
<dbReference type="InParanoid" id="G8ZXW8"/>
<dbReference type="GeneID" id="11505030"/>
<dbReference type="AlphaFoldDB" id="G8ZXW8"/>
<protein>
    <recommendedName>
        <fullName evidence="3">Inner kinetochore subunit AME1 domain-containing protein</fullName>
    </recommendedName>
</protein>
<evidence type="ECO:0000313" key="5">
    <source>
        <dbReference type="Proteomes" id="UP000005627"/>
    </source>
</evidence>
<dbReference type="eggNOG" id="ENOG502S0ZV">
    <property type="taxonomic scope" value="Eukaryota"/>
</dbReference>
<dbReference type="GO" id="GO:0034501">
    <property type="term" value="P:protein localization to kinetochore"/>
    <property type="evidence" value="ECO:0007669"/>
    <property type="project" value="EnsemblFungi"/>
</dbReference>
<dbReference type="STRING" id="1076872.G8ZXW8"/>
<evidence type="ECO:0000256" key="1">
    <source>
        <dbReference type="SAM" id="Coils"/>
    </source>
</evidence>
<dbReference type="InterPro" id="IPR048743">
    <property type="entry name" value="AME1"/>
</dbReference>
<feature type="domain" description="Inner kinetochore subunit AME1" evidence="3">
    <location>
        <begin position="106"/>
        <end position="300"/>
    </location>
</feature>
<proteinExistence type="predicted"/>
<sequence>MSANLTDRGIKLLYRQRGSRSRQVVHEGDDDRLIIRGPIIEQQSDVEESPREQFEDEPLLDGPFVEPEHEEQEPLHEERHNEYQFDNEKVEQPVVHENFDEEELLSYYNFQDMPLRQLSSSITSVTSIDVLISMFTNLFENDLIPQAIKEFESSKDSNSKMMYKLDVRIFESVLEQLIKDFKDILDINMSNNELCYQLKQIVVAREELNQELVETRSELQKLKCGGEWYKVQQEQSELNGRVELNDQLNHLNAQLHGEAAIPTSQEPLATNETVSDFCEMVNPYSGILARLEQMNNSLQQEHSVE</sequence>
<keyword evidence="5" id="KW-1185">Reference proteome</keyword>